<dbReference type="PANTHER" id="PTHR10947:SF0">
    <property type="entry name" value="PHENYLALANINE--TRNA LIGASE BETA SUBUNIT"/>
    <property type="match status" value="1"/>
</dbReference>
<dbReference type="GO" id="GO:0004826">
    <property type="term" value="F:phenylalanine-tRNA ligase activity"/>
    <property type="evidence" value="ECO:0007669"/>
    <property type="project" value="UniProtKB-UniRule"/>
</dbReference>
<evidence type="ECO:0000259" key="19">
    <source>
        <dbReference type="PROSITE" id="PS51483"/>
    </source>
</evidence>
<comment type="similarity">
    <text evidence="2 15">Belongs to the phenylalanyl-tRNA synthetase beta subunit family. Type 1 subfamily.</text>
</comment>
<protein>
    <recommendedName>
        <fullName evidence="15">Phenylalanine--tRNA ligase beta subunit</fullName>
        <ecNumber evidence="15">6.1.1.20</ecNumber>
    </recommendedName>
    <alternativeName>
        <fullName evidence="15">Phenylalanyl-tRNA synthetase beta subunit</fullName>
        <shortName evidence="15">PheRS</shortName>
    </alternativeName>
</protein>
<reference evidence="20 21" key="1">
    <citation type="submission" date="2018-05" db="EMBL/GenBank/DDBJ databases">
        <title>Genomic Encyclopedia of Type Strains, Phase IV (KMG-IV): sequencing the most valuable type-strain genomes for metagenomic binning, comparative biology and taxonomic classification.</title>
        <authorList>
            <person name="Goeker M."/>
        </authorList>
    </citation>
    <scope>NUCLEOTIDE SEQUENCE [LARGE SCALE GENOMIC DNA]</scope>
    <source>
        <strain evidence="20 21">DSM 28579</strain>
    </source>
</reference>
<name>A0A7L4UNQ1_BALHA</name>
<dbReference type="SMART" id="SM00896">
    <property type="entry name" value="FDX-ACB"/>
    <property type="match status" value="1"/>
</dbReference>
<dbReference type="GO" id="GO:0006432">
    <property type="term" value="P:phenylalanyl-tRNA aminoacylation"/>
    <property type="evidence" value="ECO:0007669"/>
    <property type="project" value="UniProtKB-UniRule"/>
</dbReference>
<dbReference type="SMART" id="SM00874">
    <property type="entry name" value="B5"/>
    <property type="match status" value="1"/>
</dbReference>
<dbReference type="RefSeq" id="WP_116496777.1">
    <property type="nucleotide sequence ID" value="NZ_QENZ01000005.1"/>
</dbReference>
<evidence type="ECO:0000259" key="17">
    <source>
        <dbReference type="PROSITE" id="PS50886"/>
    </source>
</evidence>
<keyword evidence="21" id="KW-1185">Reference proteome</keyword>
<dbReference type="PANTHER" id="PTHR10947">
    <property type="entry name" value="PHENYLALANYL-TRNA SYNTHETASE BETA CHAIN AND LEUCINE-RICH REPEAT-CONTAINING PROTEIN 47"/>
    <property type="match status" value="1"/>
</dbReference>
<dbReference type="Gene3D" id="3.50.40.10">
    <property type="entry name" value="Phenylalanyl-trna Synthetase, Chain B, domain 3"/>
    <property type="match status" value="1"/>
</dbReference>
<dbReference type="InterPro" id="IPR005147">
    <property type="entry name" value="tRNA_synthase_B5-dom"/>
</dbReference>
<dbReference type="NCBIfam" id="NF045760">
    <property type="entry name" value="YtpR"/>
    <property type="match status" value="1"/>
</dbReference>
<evidence type="ECO:0000256" key="10">
    <source>
        <dbReference type="ARBA" id="ARBA00022842"/>
    </source>
</evidence>
<dbReference type="SUPFAM" id="SSF55681">
    <property type="entry name" value="Class II aaRS and biotin synthetases"/>
    <property type="match status" value="1"/>
</dbReference>
<dbReference type="CDD" id="cd02796">
    <property type="entry name" value="tRNA_bind_bactPheRS"/>
    <property type="match status" value="1"/>
</dbReference>
<keyword evidence="11 16" id="KW-0694">RNA-binding</keyword>
<evidence type="ECO:0000256" key="6">
    <source>
        <dbReference type="ARBA" id="ARBA00022598"/>
    </source>
</evidence>
<evidence type="ECO:0000259" key="18">
    <source>
        <dbReference type="PROSITE" id="PS51447"/>
    </source>
</evidence>
<dbReference type="Pfam" id="PF03147">
    <property type="entry name" value="FDX-ACB"/>
    <property type="match status" value="1"/>
</dbReference>
<dbReference type="Pfam" id="PF03483">
    <property type="entry name" value="B3_4"/>
    <property type="match status" value="1"/>
</dbReference>
<dbReference type="InterPro" id="IPR012340">
    <property type="entry name" value="NA-bd_OB-fold"/>
</dbReference>
<keyword evidence="10 15" id="KW-0460">Magnesium</keyword>
<dbReference type="Gene3D" id="3.30.930.10">
    <property type="entry name" value="Bira Bifunctional Protein, Domain 2"/>
    <property type="match status" value="1"/>
</dbReference>
<evidence type="ECO:0000256" key="13">
    <source>
        <dbReference type="ARBA" id="ARBA00023146"/>
    </source>
</evidence>
<evidence type="ECO:0000256" key="9">
    <source>
        <dbReference type="ARBA" id="ARBA00022840"/>
    </source>
</evidence>
<keyword evidence="7 15" id="KW-0479">Metal-binding</keyword>
<evidence type="ECO:0000256" key="11">
    <source>
        <dbReference type="ARBA" id="ARBA00022884"/>
    </source>
</evidence>
<feature type="domain" description="FDX-ACB" evidence="18">
    <location>
        <begin position="723"/>
        <end position="816"/>
    </location>
</feature>
<dbReference type="Gene3D" id="2.40.50.140">
    <property type="entry name" value="Nucleic acid-binding proteins"/>
    <property type="match status" value="1"/>
</dbReference>
<dbReference type="FunFam" id="2.40.50.140:FF:000045">
    <property type="entry name" value="Phenylalanine--tRNA ligase beta subunit"/>
    <property type="match status" value="1"/>
</dbReference>
<feature type="binding site" evidence="15">
    <location>
        <position position="472"/>
    </location>
    <ligand>
        <name>Mg(2+)</name>
        <dbReference type="ChEBI" id="CHEBI:18420"/>
        <note>shared with alpha subunit</note>
    </ligand>
</feature>
<gene>
    <name evidence="15" type="primary">pheT</name>
    <name evidence="20" type="ORF">C7377_1556</name>
</gene>
<keyword evidence="4 15" id="KW-0963">Cytoplasm</keyword>
<keyword evidence="13 15" id="KW-0030">Aminoacyl-tRNA synthetase</keyword>
<sequence>MKIAYSWLKDYIKTDIAPEKIANILTQTGLEVGSIEKIEAIKGGLNGVVVGEVKECMPHPNSDHLNLTKVDVGSGDLLPIVCGAPNVATGQKVMVATVGTIFYDEDKEFVIKKAKLRGEPSEGMICSEAELGVGNDASGIMVLPQEAVIGTPAKEYFNLKDDYAIEIDLTPNRIDGASHIGVARDLAAFLKVHNEPTEYTKPSVADFHEATAMNPVKIVVDSSESCPRYAGISLDNITVKPSPDWLQNRLRTIGLTPINNVVDITNYVLFETGQPLHAFDRVQVGDTIQVKTLPEGTKFITLDGVERELNGEDLMICNSEKPMCIAGVFGGIESGVTDETTSIFLESAYFNPVQVRKTARRHALNTDASFRFERGVDPDITIYALKRATLLLQEITGATISSEIADYYPKKIKGATVTLALSQVERLTGVKIPKQKIIEILKALEITVTENRDDALLLEIPAYRVDVTREADVIEEILRIYGYDNIPVKSQVNSVLSYAKKPDTYQLKNTIGDYLSANGFNEIMNNSLTKSLYYQGIEEVVEGTEVLLKNPLSQDLDSMRRSLVFGGLESIAYNSNRKRSDLKFYEFGKTYHYFHDEDASHPVKNYSEFDKLAIFITGKTTEQSWNVTATVSDFYYLKAYTFNILEKLGINKESIVEEDFSNELYVEGLKLTIGKNIIGYLGQLKKQIVKVADVSQDVFYAEINWEVVLDLIKTHNIVFKPLAKYPEVRRDFALLLDEKITFKEVKKLIKQTERKLLKNIQLFDVYTGDKLPEGKKSYAVAVILQDENATLTDKQIDKVSQKLQRAFEKQLGASLR</sequence>
<keyword evidence="12 15" id="KW-0648">Protein biosynthesis</keyword>
<evidence type="ECO:0000256" key="16">
    <source>
        <dbReference type="PROSITE-ProRule" id="PRU00209"/>
    </source>
</evidence>
<dbReference type="SUPFAM" id="SSF50249">
    <property type="entry name" value="Nucleic acid-binding proteins"/>
    <property type="match status" value="1"/>
</dbReference>
<keyword evidence="8 15" id="KW-0547">Nucleotide-binding</keyword>
<dbReference type="InterPro" id="IPR020825">
    <property type="entry name" value="Phe-tRNA_synthase-like_B3/B4"/>
</dbReference>
<dbReference type="NCBIfam" id="TIGR00472">
    <property type="entry name" value="pheT_bact"/>
    <property type="match status" value="1"/>
</dbReference>
<keyword evidence="5 16" id="KW-0820">tRNA-binding</keyword>
<evidence type="ECO:0000256" key="1">
    <source>
        <dbReference type="ARBA" id="ARBA00004496"/>
    </source>
</evidence>
<dbReference type="Gene3D" id="3.30.56.10">
    <property type="match status" value="2"/>
</dbReference>
<comment type="subunit">
    <text evidence="3 15">Tetramer of two alpha and two beta subunits.</text>
</comment>
<evidence type="ECO:0000256" key="14">
    <source>
        <dbReference type="ARBA" id="ARBA00049255"/>
    </source>
</evidence>
<dbReference type="GO" id="GO:0005524">
    <property type="term" value="F:ATP binding"/>
    <property type="evidence" value="ECO:0007669"/>
    <property type="project" value="UniProtKB-UniRule"/>
</dbReference>
<dbReference type="GO" id="GO:0000287">
    <property type="term" value="F:magnesium ion binding"/>
    <property type="evidence" value="ECO:0007669"/>
    <property type="project" value="UniProtKB-UniRule"/>
</dbReference>
<feature type="binding site" evidence="15">
    <location>
        <position position="476"/>
    </location>
    <ligand>
        <name>Mg(2+)</name>
        <dbReference type="ChEBI" id="CHEBI:18420"/>
        <note>shared with alpha subunit</note>
    </ligand>
</feature>
<keyword evidence="6 15" id="KW-0436">Ligase</keyword>
<dbReference type="InterPro" id="IPR005121">
    <property type="entry name" value="Fdx_antiC-bd"/>
</dbReference>
<dbReference type="Gene3D" id="3.30.70.380">
    <property type="entry name" value="Ferrodoxin-fold anticodon-binding domain"/>
    <property type="match status" value="1"/>
</dbReference>
<dbReference type="SMART" id="SM00873">
    <property type="entry name" value="B3_4"/>
    <property type="match status" value="1"/>
</dbReference>
<keyword evidence="9 15" id="KW-0067">ATP-binding</keyword>
<dbReference type="InterPro" id="IPR005146">
    <property type="entry name" value="B3/B4_tRNA-bd"/>
</dbReference>
<dbReference type="Pfam" id="PF03484">
    <property type="entry name" value="B5"/>
    <property type="match status" value="1"/>
</dbReference>
<dbReference type="InterPro" id="IPR036690">
    <property type="entry name" value="Fdx_antiC-bd_sf"/>
</dbReference>
<accession>A0A7L4UNQ1</accession>
<dbReference type="EC" id="6.1.1.20" evidence="15"/>
<evidence type="ECO:0000256" key="7">
    <source>
        <dbReference type="ARBA" id="ARBA00022723"/>
    </source>
</evidence>
<evidence type="ECO:0000313" key="21">
    <source>
        <dbReference type="Proteomes" id="UP000251835"/>
    </source>
</evidence>
<evidence type="ECO:0000256" key="15">
    <source>
        <dbReference type="HAMAP-Rule" id="MF_00283"/>
    </source>
</evidence>
<dbReference type="InterPro" id="IPR033714">
    <property type="entry name" value="tRNA_bind_bactPheRS"/>
</dbReference>
<evidence type="ECO:0000256" key="8">
    <source>
        <dbReference type="ARBA" id="ARBA00022741"/>
    </source>
</evidence>
<dbReference type="SUPFAM" id="SSF54991">
    <property type="entry name" value="Anticodon-binding domain of PheRS"/>
    <property type="match status" value="1"/>
</dbReference>
<dbReference type="EMBL" id="QENZ01000005">
    <property type="protein sequence ID" value="PVX49917.1"/>
    <property type="molecule type" value="Genomic_DNA"/>
</dbReference>
<dbReference type="Proteomes" id="UP000251835">
    <property type="component" value="Unassembled WGS sequence"/>
</dbReference>
<comment type="subcellular location">
    <subcellularLocation>
        <location evidence="1 15">Cytoplasm</location>
    </subcellularLocation>
</comment>
<dbReference type="InterPro" id="IPR045864">
    <property type="entry name" value="aa-tRNA-synth_II/BPL/LPL"/>
</dbReference>
<evidence type="ECO:0000256" key="12">
    <source>
        <dbReference type="ARBA" id="ARBA00022917"/>
    </source>
</evidence>
<organism evidence="20 21">
    <name type="scientific">Balneicella halophila</name>
    <dbReference type="NCBI Taxonomy" id="1537566"/>
    <lineage>
        <taxon>Bacteria</taxon>
        <taxon>Pseudomonadati</taxon>
        <taxon>Bacteroidota</taxon>
        <taxon>Bacteroidia</taxon>
        <taxon>Bacteroidales</taxon>
        <taxon>Balneicellaceae</taxon>
        <taxon>Balneicella</taxon>
    </lineage>
</organism>
<dbReference type="Pfam" id="PF17759">
    <property type="entry name" value="tRNA_synthFbeta"/>
    <property type="match status" value="1"/>
</dbReference>
<dbReference type="InterPro" id="IPR002547">
    <property type="entry name" value="tRNA-bd_dom"/>
</dbReference>
<dbReference type="InterPro" id="IPR041616">
    <property type="entry name" value="PheRS_beta_core"/>
</dbReference>
<dbReference type="HAMAP" id="MF_00283">
    <property type="entry name" value="Phe_tRNA_synth_beta1"/>
    <property type="match status" value="1"/>
</dbReference>
<feature type="domain" description="TRNA-binding" evidence="17">
    <location>
        <begin position="42"/>
        <end position="154"/>
    </location>
</feature>
<comment type="caution">
    <text evidence="20">The sequence shown here is derived from an EMBL/GenBank/DDBJ whole genome shotgun (WGS) entry which is preliminary data.</text>
</comment>
<evidence type="ECO:0000256" key="3">
    <source>
        <dbReference type="ARBA" id="ARBA00011209"/>
    </source>
</evidence>
<proteinExistence type="inferred from homology"/>
<feature type="binding site" evidence="15">
    <location>
        <position position="475"/>
    </location>
    <ligand>
        <name>Mg(2+)</name>
        <dbReference type="ChEBI" id="CHEBI:18420"/>
        <note>shared with alpha subunit</note>
    </ligand>
</feature>
<comment type="cofactor">
    <cofactor evidence="15">
        <name>Mg(2+)</name>
        <dbReference type="ChEBI" id="CHEBI:18420"/>
    </cofactor>
    <text evidence="15">Binds 2 magnesium ions per tetramer.</text>
</comment>
<dbReference type="Pfam" id="PF01588">
    <property type="entry name" value="tRNA_bind"/>
    <property type="match status" value="1"/>
</dbReference>
<evidence type="ECO:0000256" key="5">
    <source>
        <dbReference type="ARBA" id="ARBA00022555"/>
    </source>
</evidence>
<dbReference type="PROSITE" id="PS51447">
    <property type="entry name" value="FDX_ACB"/>
    <property type="match status" value="1"/>
</dbReference>
<dbReference type="AlphaFoldDB" id="A0A7L4UNQ1"/>
<dbReference type="InterPro" id="IPR009061">
    <property type="entry name" value="DNA-bd_dom_put_sf"/>
</dbReference>
<dbReference type="FunFam" id="3.30.70.380:FF:000001">
    <property type="entry name" value="Phenylalanine--tRNA ligase beta subunit"/>
    <property type="match status" value="1"/>
</dbReference>
<dbReference type="OrthoDB" id="9805455at2"/>
<dbReference type="FunFam" id="3.50.40.10:FF:000001">
    <property type="entry name" value="Phenylalanine--tRNA ligase beta subunit"/>
    <property type="match status" value="1"/>
</dbReference>
<dbReference type="SUPFAM" id="SSF46955">
    <property type="entry name" value="Putative DNA-binding domain"/>
    <property type="match status" value="1"/>
</dbReference>
<evidence type="ECO:0000256" key="2">
    <source>
        <dbReference type="ARBA" id="ARBA00008653"/>
    </source>
</evidence>
<dbReference type="GO" id="GO:0000049">
    <property type="term" value="F:tRNA binding"/>
    <property type="evidence" value="ECO:0007669"/>
    <property type="project" value="UniProtKB-UniRule"/>
</dbReference>
<evidence type="ECO:0000313" key="20">
    <source>
        <dbReference type="EMBL" id="PVX49917.1"/>
    </source>
</evidence>
<dbReference type="InterPro" id="IPR045060">
    <property type="entry name" value="Phe-tRNA-ligase_IIc_bsu"/>
</dbReference>
<dbReference type="PROSITE" id="PS51483">
    <property type="entry name" value="B5"/>
    <property type="match status" value="1"/>
</dbReference>
<feature type="domain" description="B5" evidence="19">
    <location>
        <begin position="412"/>
        <end position="488"/>
    </location>
</feature>
<dbReference type="SUPFAM" id="SSF56037">
    <property type="entry name" value="PheT/TilS domain"/>
    <property type="match status" value="1"/>
</dbReference>
<evidence type="ECO:0000256" key="4">
    <source>
        <dbReference type="ARBA" id="ARBA00022490"/>
    </source>
</evidence>
<feature type="binding site" evidence="15">
    <location>
        <position position="466"/>
    </location>
    <ligand>
        <name>Mg(2+)</name>
        <dbReference type="ChEBI" id="CHEBI:18420"/>
        <note>shared with alpha subunit</note>
    </ligand>
</feature>
<comment type="catalytic activity">
    <reaction evidence="14 15">
        <text>tRNA(Phe) + L-phenylalanine + ATP = L-phenylalanyl-tRNA(Phe) + AMP + diphosphate + H(+)</text>
        <dbReference type="Rhea" id="RHEA:19413"/>
        <dbReference type="Rhea" id="RHEA-COMP:9668"/>
        <dbReference type="Rhea" id="RHEA-COMP:9699"/>
        <dbReference type="ChEBI" id="CHEBI:15378"/>
        <dbReference type="ChEBI" id="CHEBI:30616"/>
        <dbReference type="ChEBI" id="CHEBI:33019"/>
        <dbReference type="ChEBI" id="CHEBI:58095"/>
        <dbReference type="ChEBI" id="CHEBI:78442"/>
        <dbReference type="ChEBI" id="CHEBI:78531"/>
        <dbReference type="ChEBI" id="CHEBI:456215"/>
        <dbReference type="EC" id="6.1.1.20"/>
    </reaction>
</comment>
<dbReference type="GO" id="GO:0009328">
    <property type="term" value="C:phenylalanine-tRNA ligase complex"/>
    <property type="evidence" value="ECO:0007669"/>
    <property type="project" value="TreeGrafter"/>
</dbReference>
<dbReference type="InterPro" id="IPR004532">
    <property type="entry name" value="Phe-tRNA-ligase_IIc_bsu_bact"/>
</dbReference>
<dbReference type="CDD" id="cd00769">
    <property type="entry name" value="PheRS_beta_core"/>
    <property type="match status" value="1"/>
</dbReference>
<dbReference type="PROSITE" id="PS50886">
    <property type="entry name" value="TRBD"/>
    <property type="match status" value="1"/>
</dbReference>